<comment type="caution">
    <text evidence="3">The sequence shown here is derived from an EMBL/GenBank/DDBJ whole genome shotgun (WGS) entry which is preliminary data.</text>
</comment>
<dbReference type="PANTHER" id="PTHR30035">
    <property type="entry name" value="LIPOPROTEIN VACJ-RELATED"/>
    <property type="match status" value="1"/>
</dbReference>
<name>A0ABS1DEH8_9PROT</name>
<evidence type="ECO:0000313" key="4">
    <source>
        <dbReference type="Proteomes" id="UP001296873"/>
    </source>
</evidence>
<protein>
    <recommendedName>
        <fullName evidence="5">VacJ family lipoprotein</fullName>
    </recommendedName>
</protein>
<evidence type="ECO:0008006" key="5">
    <source>
        <dbReference type="Google" id="ProtNLM"/>
    </source>
</evidence>
<keyword evidence="4" id="KW-1185">Reference proteome</keyword>
<organism evidence="3 4">
    <name type="scientific">Rhodovibrio sodomensis</name>
    <dbReference type="NCBI Taxonomy" id="1088"/>
    <lineage>
        <taxon>Bacteria</taxon>
        <taxon>Pseudomonadati</taxon>
        <taxon>Pseudomonadota</taxon>
        <taxon>Alphaproteobacteria</taxon>
        <taxon>Rhodospirillales</taxon>
        <taxon>Rhodovibrionaceae</taxon>
        <taxon>Rhodovibrio</taxon>
    </lineage>
</organism>
<evidence type="ECO:0000256" key="1">
    <source>
        <dbReference type="ARBA" id="ARBA00010634"/>
    </source>
</evidence>
<reference evidence="3 4" key="1">
    <citation type="journal article" date="2020" name="Microorganisms">
        <title>Osmotic Adaptation and Compatible Solute Biosynthesis of Phototrophic Bacteria as Revealed from Genome Analyses.</title>
        <authorList>
            <person name="Imhoff J.F."/>
            <person name="Rahn T."/>
            <person name="Kunzel S."/>
            <person name="Keller A."/>
            <person name="Neulinger S.C."/>
        </authorList>
    </citation>
    <scope>NUCLEOTIDE SEQUENCE [LARGE SCALE GENOMIC DNA]</scope>
    <source>
        <strain evidence="3 4">DSM 9895</strain>
    </source>
</reference>
<comment type="similarity">
    <text evidence="1">Belongs to the MlaA family.</text>
</comment>
<evidence type="ECO:0000313" key="3">
    <source>
        <dbReference type="EMBL" id="MBK1668844.1"/>
    </source>
</evidence>
<dbReference type="EMBL" id="NRRL01000031">
    <property type="protein sequence ID" value="MBK1668844.1"/>
    <property type="molecule type" value="Genomic_DNA"/>
</dbReference>
<evidence type="ECO:0000256" key="2">
    <source>
        <dbReference type="ARBA" id="ARBA00022729"/>
    </source>
</evidence>
<dbReference type="Proteomes" id="UP001296873">
    <property type="component" value="Unassembled WGS sequence"/>
</dbReference>
<accession>A0ABS1DEH8</accession>
<dbReference type="PANTHER" id="PTHR30035:SF3">
    <property type="entry name" value="INTERMEMBRANE PHOSPHOLIPID TRANSPORT SYSTEM LIPOPROTEIN MLAA"/>
    <property type="match status" value="1"/>
</dbReference>
<dbReference type="PRINTS" id="PR01805">
    <property type="entry name" value="VACJLIPOPROT"/>
</dbReference>
<dbReference type="InterPro" id="IPR007428">
    <property type="entry name" value="MlaA"/>
</dbReference>
<dbReference type="Pfam" id="PF04333">
    <property type="entry name" value="MlaA"/>
    <property type="match status" value="1"/>
</dbReference>
<keyword evidence="2" id="KW-0732">Signal</keyword>
<gene>
    <name evidence="3" type="ORF">CKO28_12460</name>
</gene>
<proteinExistence type="inferred from homology"/>
<sequence>MRPGRRARFSTVEPCAIRATLQGDLAGSRRSRILGPRPARGRDSGDVKEVFMARWFSGLPGRQIAGACAVVLLLAGCAATGDGAPGQGDDNLLGYEEPNDPLEVPNRFVFAINDAFDTLILKPVAVTYDFWVPTGVKNSVRNFVRNLSSPVILANDVFQGEWERANDTAARFFVNTITSLGFFDIVDERHPYHDEDFGQTLAVYGVDDGFYLVLPVFGPSSARDAAGRGVDWLLDPLTYVEGARTLSIAASAAGGVDRRARNLELIRDIKSDSVDFYARARSLYYQRREAAIQNTDGPRRE</sequence>